<comment type="subcellular location">
    <subcellularLocation>
        <location evidence="1">Membrane</location>
    </subcellularLocation>
</comment>
<dbReference type="EMBL" id="CP003093">
    <property type="protein sequence ID" value="AER55821.1"/>
    <property type="molecule type" value="Genomic_DNA"/>
</dbReference>
<gene>
    <name evidence="6" type="ordered locus">DSC_05850</name>
</gene>
<dbReference type="STRING" id="1045855.DSC_05850"/>
<evidence type="ECO:0000313" key="7">
    <source>
        <dbReference type="Proteomes" id="UP000005870"/>
    </source>
</evidence>
<keyword evidence="2" id="KW-0472">Membrane</keyword>
<dbReference type="Proteomes" id="UP000005870">
    <property type="component" value="Chromosome"/>
</dbReference>
<feature type="domain" description="Glycine zipper 2TM" evidence="5">
    <location>
        <begin position="112"/>
        <end position="151"/>
    </location>
</feature>
<dbReference type="OrthoDB" id="9132795at2"/>
<name>G7UQT9_PSEUP</name>
<feature type="signal peptide" evidence="4">
    <location>
        <begin position="1"/>
        <end position="21"/>
    </location>
</feature>
<feature type="compositionally biased region" description="Basic and acidic residues" evidence="3">
    <location>
        <begin position="80"/>
        <end position="89"/>
    </location>
</feature>
<sequence length="214" mass="22662">MIRATLVVALLGLACMGHAQAQSRYADYYRQAHGDPGEDARSFRSDGDYGDRRGSENEDYARVVRVDPIIVAPPPARQQCYERDADERSTQGGGDAVGNDTPQATPGGRVGATILGGVLGAVVGSSFGGGTGRVVGTAVGTAAGTAMGQSVYDNSHTTRGTVRVCEPLADPRADGEVDGYEVTYEYAGRQYHTRTAYHPGDRIRVRVDVVPLQD</sequence>
<evidence type="ECO:0000256" key="1">
    <source>
        <dbReference type="ARBA" id="ARBA00004370"/>
    </source>
</evidence>
<keyword evidence="4" id="KW-0732">Signal</keyword>
<dbReference type="PROSITE" id="PS51257">
    <property type="entry name" value="PROKAR_LIPOPROTEIN"/>
    <property type="match status" value="1"/>
</dbReference>
<accession>G7UQT9</accession>
<dbReference type="eggNOG" id="COG3134">
    <property type="taxonomic scope" value="Bacteria"/>
</dbReference>
<dbReference type="RefSeq" id="WP_014159998.1">
    <property type="nucleotide sequence ID" value="NC_016147.2"/>
</dbReference>
<dbReference type="HOGENOM" id="CLU_094245_2_1_6"/>
<protein>
    <recommendedName>
        <fullName evidence="5">Glycine zipper 2TM domain-containing protein</fullName>
    </recommendedName>
</protein>
<evidence type="ECO:0000256" key="3">
    <source>
        <dbReference type="SAM" id="MobiDB-lite"/>
    </source>
</evidence>
<dbReference type="InterPro" id="IPR008816">
    <property type="entry name" value="Gly_zipper_2TM_dom"/>
</dbReference>
<keyword evidence="7" id="KW-1185">Reference proteome</keyword>
<evidence type="ECO:0000256" key="2">
    <source>
        <dbReference type="ARBA" id="ARBA00023136"/>
    </source>
</evidence>
<dbReference type="GO" id="GO:0019867">
    <property type="term" value="C:outer membrane"/>
    <property type="evidence" value="ECO:0007669"/>
    <property type="project" value="InterPro"/>
</dbReference>
<dbReference type="PANTHER" id="PTHR35603:SF2">
    <property type="entry name" value="OUTER MEMBRANE LIPOPROTEIN"/>
    <property type="match status" value="1"/>
</dbReference>
<reference evidence="6 7" key="1">
    <citation type="journal article" date="2012" name="J. Bacteriol.">
        <title>Complete Genome Sequence of the BTEX-Degrading Bacterium Pseudoxanthomonas spadix BD-a59.</title>
        <authorList>
            <person name="Lee S.H."/>
            <person name="Jin H.M."/>
            <person name="Lee H.J."/>
            <person name="Kim J.M."/>
            <person name="Jeon C.O."/>
        </authorList>
    </citation>
    <scope>NUCLEOTIDE SEQUENCE [LARGE SCALE GENOMIC DNA]</scope>
    <source>
        <strain evidence="6 7">BD-a59</strain>
    </source>
</reference>
<evidence type="ECO:0000256" key="4">
    <source>
        <dbReference type="SAM" id="SignalP"/>
    </source>
</evidence>
<dbReference type="AlphaFoldDB" id="G7UQT9"/>
<evidence type="ECO:0000259" key="5">
    <source>
        <dbReference type="Pfam" id="PF05433"/>
    </source>
</evidence>
<dbReference type="InterPro" id="IPR051407">
    <property type="entry name" value="Bact_OM_lipoprot/Surf_antigen"/>
</dbReference>
<evidence type="ECO:0000313" key="6">
    <source>
        <dbReference type="EMBL" id="AER55821.1"/>
    </source>
</evidence>
<proteinExistence type="predicted"/>
<dbReference type="Pfam" id="PF05433">
    <property type="entry name" value="Rick_17kDa_Anti"/>
    <property type="match status" value="1"/>
</dbReference>
<organism evidence="6 7">
    <name type="scientific">Pseudoxanthomonas spadix (strain BD-a59)</name>
    <dbReference type="NCBI Taxonomy" id="1045855"/>
    <lineage>
        <taxon>Bacteria</taxon>
        <taxon>Pseudomonadati</taxon>
        <taxon>Pseudomonadota</taxon>
        <taxon>Gammaproteobacteria</taxon>
        <taxon>Lysobacterales</taxon>
        <taxon>Lysobacteraceae</taxon>
        <taxon>Pseudoxanthomonas</taxon>
    </lineage>
</organism>
<dbReference type="KEGG" id="psd:DSC_05850"/>
<feature type="chain" id="PRO_5003504280" description="Glycine zipper 2TM domain-containing protein" evidence="4">
    <location>
        <begin position="22"/>
        <end position="214"/>
    </location>
</feature>
<dbReference type="PANTHER" id="PTHR35603">
    <property type="match status" value="1"/>
</dbReference>
<feature type="region of interest" description="Disordered" evidence="3">
    <location>
        <begin position="31"/>
        <end position="58"/>
    </location>
</feature>
<feature type="region of interest" description="Disordered" evidence="3">
    <location>
        <begin position="74"/>
        <end position="109"/>
    </location>
</feature>